<dbReference type="EMBL" id="BFBB01000003">
    <property type="protein sequence ID" value="GBF49349.1"/>
    <property type="molecule type" value="Genomic_DNA"/>
</dbReference>
<dbReference type="InterPro" id="IPR004045">
    <property type="entry name" value="Glutathione_S-Trfase_N"/>
</dbReference>
<accession>A0A2P2DXJ6</accession>
<dbReference type="InterPro" id="IPR040079">
    <property type="entry name" value="Glutathione_S-Trfase"/>
</dbReference>
<comment type="caution">
    <text evidence="3">The sequence shown here is derived from an EMBL/GenBank/DDBJ whole genome shotgun (WGS) entry which is preliminary data.</text>
</comment>
<dbReference type="PROSITE" id="PS50404">
    <property type="entry name" value="GST_NTER"/>
    <property type="match status" value="1"/>
</dbReference>
<dbReference type="Proteomes" id="UP000245133">
    <property type="component" value="Unassembled WGS sequence"/>
</dbReference>
<dbReference type="GO" id="GO:0016740">
    <property type="term" value="F:transferase activity"/>
    <property type="evidence" value="ECO:0007669"/>
    <property type="project" value="UniProtKB-KW"/>
</dbReference>
<dbReference type="SUPFAM" id="SSF47616">
    <property type="entry name" value="GST C-terminal domain-like"/>
    <property type="match status" value="1"/>
</dbReference>
<dbReference type="Pfam" id="PF13417">
    <property type="entry name" value="GST_N_3"/>
    <property type="match status" value="1"/>
</dbReference>
<evidence type="ECO:0000259" key="1">
    <source>
        <dbReference type="PROSITE" id="PS50404"/>
    </source>
</evidence>
<dbReference type="CDD" id="cd00299">
    <property type="entry name" value="GST_C_family"/>
    <property type="match status" value="1"/>
</dbReference>
<dbReference type="RefSeq" id="WP_108974169.1">
    <property type="nucleotide sequence ID" value="NZ_BFBB01000003.1"/>
</dbReference>
<keyword evidence="4" id="KW-1185">Reference proteome</keyword>
<dbReference type="SUPFAM" id="SSF52833">
    <property type="entry name" value="Thioredoxin-like"/>
    <property type="match status" value="1"/>
</dbReference>
<proteinExistence type="predicted"/>
<reference evidence="3 4" key="1">
    <citation type="submission" date="2018-02" db="EMBL/GenBank/DDBJ databases">
        <title>Novel Leptospira species isolated from soil and water in Japan.</title>
        <authorList>
            <person name="Nakao R."/>
            <person name="Masuzawa T."/>
        </authorList>
    </citation>
    <scope>NUCLEOTIDE SEQUENCE [LARGE SCALE GENOMIC DNA]</scope>
    <source>
        <strain evidence="3 4">YH101</strain>
    </source>
</reference>
<feature type="domain" description="GST C-terminal" evidence="2">
    <location>
        <begin position="87"/>
        <end position="204"/>
    </location>
</feature>
<evidence type="ECO:0000313" key="3">
    <source>
        <dbReference type="EMBL" id="GBF49349.1"/>
    </source>
</evidence>
<organism evidence="3 4">
    <name type="scientific">Leptospira ryugenii</name>
    <dbReference type="NCBI Taxonomy" id="1917863"/>
    <lineage>
        <taxon>Bacteria</taxon>
        <taxon>Pseudomonadati</taxon>
        <taxon>Spirochaetota</taxon>
        <taxon>Spirochaetia</taxon>
        <taxon>Leptospirales</taxon>
        <taxon>Leptospiraceae</taxon>
        <taxon>Leptospira</taxon>
    </lineage>
</organism>
<dbReference type="InterPro" id="IPR036249">
    <property type="entry name" value="Thioredoxin-like_sf"/>
</dbReference>
<protein>
    <submittedName>
        <fullName evidence="3">Glutathione S-transferase, N-terminal domain protein</fullName>
    </submittedName>
</protein>
<feature type="domain" description="GST N-terminal" evidence="1">
    <location>
        <begin position="1"/>
        <end position="81"/>
    </location>
</feature>
<sequence length="204" mass="24214">MLQLYSHPNSTYSQRVRIYFVWKEIPFEILPVALEKLENRKKPFIEINPHGKVPVLKDGDWILCESYAIMRYVEEKFPDTKPLIPIGMKERALLTQYACQAETEFTIPASFVYFAKKFIKEEKWDLNRMKESTKRVGRHLDSLDSFFQSRKYFFEEQFGFMEIMYAPFINNISYMELEVPTNVQLWIDRVLSEPAVKSVLGEKS</sequence>
<dbReference type="Gene3D" id="3.40.30.10">
    <property type="entry name" value="Glutaredoxin"/>
    <property type="match status" value="1"/>
</dbReference>
<evidence type="ECO:0000259" key="2">
    <source>
        <dbReference type="PROSITE" id="PS50405"/>
    </source>
</evidence>
<dbReference type="PANTHER" id="PTHR44051">
    <property type="entry name" value="GLUTATHIONE S-TRANSFERASE-RELATED"/>
    <property type="match status" value="1"/>
</dbReference>
<name>A0A2P2DXJ6_9LEPT</name>
<dbReference type="SFLD" id="SFLDS00019">
    <property type="entry name" value="Glutathione_Transferase_(cytos"/>
    <property type="match status" value="1"/>
</dbReference>
<dbReference type="SFLD" id="SFLDG00358">
    <property type="entry name" value="Main_(cytGST)"/>
    <property type="match status" value="1"/>
</dbReference>
<keyword evidence="3" id="KW-0808">Transferase</keyword>
<gene>
    <name evidence="3" type="ORF">LPTSP4_08600</name>
</gene>
<dbReference type="InterPro" id="IPR036282">
    <property type="entry name" value="Glutathione-S-Trfase_C_sf"/>
</dbReference>
<dbReference type="Gene3D" id="1.20.1050.10">
    <property type="match status" value="1"/>
</dbReference>
<evidence type="ECO:0000313" key="4">
    <source>
        <dbReference type="Proteomes" id="UP000245133"/>
    </source>
</evidence>
<dbReference type="InterPro" id="IPR010987">
    <property type="entry name" value="Glutathione-S-Trfase_C-like"/>
</dbReference>
<dbReference type="AlphaFoldDB" id="A0A2P2DXJ6"/>
<dbReference type="OrthoDB" id="9797500at2"/>
<dbReference type="PROSITE" id="PS50405">
    <property type="entry name" value="GST_CTER"/>
    <property type="match status" value="1"/>
</dbReference>
<dbReference type="PANTHER" id="PTHR44051:SF8">
    <property type="entry name" value="GLUTATHIONE S-TRANSFERASE GSTA"/>
    <property type="match status" value="1"/>
</dbReference>